<dbReference type="NCBIfam" id="NF003015">
    <property type="entry name" value="PRK03858.1"/>
    <property type="match status" value="1"/>
</dbReference>
<feature type="binding site" evidence="13">
    <location>
        <position position="123"/>
    </location>
    <ligand>
        <name>Mg(2+)</name>
        <dbReference type="ChEBI" id="CHEBI:18420"/>
    </ligand>
</feature>
<dbReference type="Pfam" id="PF11799">
    <property type="entry name" value="IMS_C"/>
    <property type="match status" value="1"/>
</dbReference>
<feature type="binding site" evidence="13">
    <location>
        <position position="29"/>
    </location>
    <ligand>
        <name>Mg(2+)</name>
        <dbReference type="ChEBI" id="CHEBI:18420"/>
    </ligand>
</feature>
<dbReference type="RefSeq" id="WP_205258448.1">
    <property type="nucleotide sequence ID" value="NZ_BAAAPV010000006.1"/>
</dbReference>
<dbReference type="InterPro" id="IPR043502">
    <property type="entry name" value="DNA/RNA_pol_sf"/>
</dbReference>
<keyword evidence="9 13" id="KW-0239">DNA-directed DNA polymerase</keyword>
<comment type="subunit">
    <text evidence="13">Monomer.</text>
</comment>
<dbReference type="InterPro" id="IPR017961">
    <property type="entry name" value="DNA_pol_Y-fam_little_finger"/>
</dbReference>
<name>A0A938YN54_9ACTN</name>
<keyword evidence="5 13" id="KW-0235">DNA replication</keyword>
<evidence type="ECO:0000259" key="15">
    <source>
        <dbReference type="PROSITE" id="PS50173"/>
    </source>
</evidence>
<dbReference type="GO" id="GO:0003887">
    <property type="term" value="F:DNA-directed DNA polymerase activity"/>
    <property type="evidence" value="ECO:0007669"/>
    <property type="project" value="UniProtKB-UniRule"/>
</dbReference>
<keyword evidence="17" id="KW-1185">Reference proteome</keyword>
<dbReference type="EC" id="2.7.7.7" evidence="13"/>
<dbReference type="Gene3D" id="3.30.70.270">
    <property type="match status" value="1"/>
</dbReference>
<dbReference type="PANTHER" id="PTHR11076:SF33">
    <property type="entry name" value="DNA POLYMERASE KAPPA"/>
    <property type="match status" value="1"/>
</dbReference>
<dbReference type="InterPro" id="IPR022880">
    <property type="entry name" value="DNApol_IV"/>
</dbReference>
<gene>
    <name evidence="13 16" type="primary">dinB</name>
    <name evidence="16" type="ORF">JL107_17990</name>
</gene>
<comment type="cofactor">
    <cofactor evidence="13">
        <name>Mg(2+)</name>
        <dbReference type="ChEBI" id="CHEBI:18420"/>
    </cofactor>
    <text evidence="13">Binds 2 magnesium ions per subunit.</text>
</comment>
<evidence type="ECO:0000313" key="17">
    <source>
        <dbReference type="Proteomes" id="UP000663801"/>
    </source>
</evidence>
<evidence type="ECO:0000256" key="11">
    <source>
        <dbReference type="ARBA" id="ARBA00025589"/>
    </source>
</evidence>
<evidence type="ECO:0000256" key="13">
    <source>
        <dbReference type="HAMAP-Rule" id="MF_01113"/>
    </source>
</evidence>
<keyword evidence="4 13" id="KW-0548">Nucleotidyltransferase</keyword>
<keyword evidence="13" id="KW-0963">Cytoplasm</keyword>
<dbReference type="CDD" id="cd03586">
    <property type="entry name" value="PolY_Pol_IV_kappa"/>
    <property type="match status" value="1"/>
</dbReference>
<dbReference type="GO" id="GO:0005829">
    <property type="term" value="C:cytosol"/>
    <property type="evidence" value="ECO:0007669"/>
    <property type="project" value="TreeGrafter"/>
</dbReference>
<feature type="active site" evidence="13">
    <location>
        <position position="124"/>
    </location>
</feature>
<feature type="compositionally biased region" description="Low complexity" evidence="14">
    <location>
        <begin position="394"/>
        <end position="404"/>
    </location>
</feature>
<evidence type="ECO:0000256" key="8">
    <source>
        <dbReference type="ARBA" id="ARBA00022842"/>
    </source>
</evidence>
<keyword evidence="8 13" id="KW-0460">Magnesium</keyword>
<feature type="region of interest" description="Disordered" evidence="14">
    <location>
        <begin position="452"/>
        <end position="487"/>
    </location>
</feature>
<dbReference type="AlphaFoldDB" id="A0A938YN54"/>
<dbReference type="SUPFAM" id="SSF56672">
    <property type="entry name" value="DNA/RNA polymerases"/>
    <property type="match status" value="1"/>
</dbReference>
<dbReference type="InterPro" id="IPR024728">
    <property type="entry name" value="PolY_HhH_motif"/>
</dbReference>
<dbReference type="GO" id="GO:0003684">
    <property type="term" value="F:damaged DNA binding"/>
    <property type="evidence" value="ECO:0007669"/>
    <property type="project" value="InterPro"/>
</dbReference>
<keyword evidence="10 13" id="KW-0234">DNA repair</keyword>
<evidence type="ECO:0000256" key="2">
    <source>
        <dbReference type="ARBA" id="ARBA00022457"/>
    </source>
</evidence>
<feature type="site" description="Substrate discrimination" evidence="13">
    <location>
        <position position="34"/>
    </location>
</feature>
<dbReference type="GO" id="GO:0006281">
    <property type="term" value="P:DNA repair"/>
    <property type="evidence" value="ECO:0007669"/>
    <property type="project" value="UniProtKB-UniRule"/>
</dbReference>
<dbReference type="Gene3D" id="3.40.1170.60">
    <property type="match status" value="1"/>
</dbReference>
<feature type="region of interest" description="Disordered" evidence="14">
    <location>
        <begin position="376"/>
        <end position="436"/>
    </location>
</feature>
<comment type="subcellular location">
    <subcellularLocation>
        <location evidence="13">Cytoplasm</location>
    </subcellularLocation>
</comment>
<dbReference type="Pfam" id="PF00817">
    <property type="entry name" value="IMS"/>
    <property type="match status" value="1"/>
</dbReference>
<dbReference type="InterPro" id="IPR043128">
    <property type="entry name" value="Rev_trsase/Diguanyl_cyclase"/>
</dbReference>
<dbReference type="GO" id="GO:0006261">
    <property type="term" value="P:DNA-templated DNA replication"/>
    <property type="evidence" value="ECO:0007669"/>
    <property type="project" value="UniProtKB-UniRule"/>
</dbReference>
<feature type="compositionally biased region" description="Basic and acidic residues" evidence="14">
    <location>
        <begin position="477"/>
        <end position="487"/>
    </location>
</feature>
<keyword evidence="3 13" id="KW-0808">Transferase</keyword>
<dbReference type="InterPro" id="IPR036775">
    <property type="entry name" value="DNA_pol_Y-fam_lit_finger_sf"/>
</dbReference>
<keyword evidence="6 13" id="KW-0479">Metal-binding</keyword>
<comment type="caution">
    <text evidence="16">The sequence shown here is derived from an EMBL/GenBank/DDBJ whole genome shotgun (WGS) entry which is preliminary data.</text>
</comment>
<dbReference type="FunFam" id="3.30.1490.100:FF:000004">
    <property type="entry name" value="DNA polymerase IV"/>
    <property type="match status" value="1"/>
</dbReference>
<evidence type="ECO:0000256" key="14">
    <source>
        <dbReference type="SAM" id="MobiDB-lite"/>
    </source>
</evidence>
<dbReference type="NCBIfam" id="NF002677">
    <property type="entry name" value="PRK02406.1"/>
    <property type="match status" value="1"/>
</dbReference>
<proteinExistence type="inferred from homology"/>
<evidence type="ECO:0000313" key="16">
    <source>
        <dbReference type="EMBL" id="MBM9478344.1"/>
    </source>
</evidence>
<organism evidence="16 17">
    <name type="scientific">Nakamurella flavida</name>
    <dbReference type="NCBI Taxonomy" id="363630"/>
    <lineage>
        <taxon>Bacteria</taxon>
        <taxon>Bacillati</taxon>
        <taxon>Actinomycetota</taxon>
        <taxon>Actinomycetes</taxon>
        <taxon>Nakamurellales</taxon>
        <taxon>Nakamurellaceae</taxon>
        <taxon>Nakamurella</taxon>
    </lineage>
</organism>
<evidence type="ECO:0000256" key="3">
    <source>
        <dbReference type="ARBA" id="ARBA00022679"/>
    </source>
</evidence>
<dbReference type="Gene3D" id="1.10.150.20">
    <property type="entry name" value="5' to 3' exonuclease, C-terminal subdomain"/>
    <property type="match status" value="1"/>
</dbReference>
<keyword evidence="7 13" id="KW-0227">DNA damage</keyword>
<dbReference type="GO" id="GO:0000287">
    <property type="term" value="F:magnesium ion binding"/>
    <property type="evidence" value="ECO:0007669"/>
    <property type="project" value="UniProtKB-UniRule"/>
</dbReference>
<evidence type="ECO:0000256" key="5">
    <source>
        <dbReference type="ARBA" id="ARBA00022705"/>
    </source>
</evidence>
<sequence length="487" mass="51469">MSARQGTPRLVTTDLQAVDDSRCTVLHVDMDAFFAMVEIRRRPELRGRPMMVAGGDGRGVVLSATYEARRHGVRSAMPTGTAQALCPGILIVPPDHTAYSEASASVMALFRDITPLVEPVSVDEAFLDVSGLSRTLGRPGAVAAHLRTRIRTELGLPATVGAASSKFMAKLASGLAKPDGLLVVPPAEVLSVLHPLPIRALWGVGPATAATLEAIGASTIGALATTDRALLVRTVGEAVGAKLHDLSWGRDDRVVTTESSEASLGAENTFAQDTRDRVVLDRELLQLADRTGRRARAGGIRGRTVALKIRFDDFTTISRSLTLSTPTDHTPTVYDTARALLDRVPLAGRRIRLLGVRLEGLVRADQVVEQLAFAFDDAPSDGGPDTRKEFSDTPRGSGSRPSRSTAVGSMPDPAAHPRSAPPAPPRRAAPDRVAAEGATDLVRARFGAAALGPATLLGPAVKRRRGPHAPSTGPSVHPDRAPQEDEI</sequence>
<evidence type="ECO:0000256" key="12">
    <source>
        <dbReference type="ARBA" id="ARBA00049244"/>
    </source>
</evidence>
<reference evidence="16" key="1">
    <citation type="submission" date="2021-01" db="EMBL/GenBank/DDBJ databases">
        <title>KCTC 19127 draft genome.</title>
        <authorList>
            <person name="An D."/>
        </authorList>
    </citation>
    <scope>NUCLEOTIDE SEQUENCE</scope>
    <source>
        <strain evidence="16">KCTC 19127</strain>
    </source>
</reference>
<comment type="function">
    <text evidence="11 13">Poorly processive, error-prone DNA polymerase involved in untargeted mutagenesis. Copies undamaged DNA at stalled replication forks, which arise in vivo from mismatched or misaligned primer ends. These misaligned primers can be extended by PolIV. Exhibits no 3'-5' exonuclease (proofreading) activity. May be involved in translesional synthesis, in conjunction with the beta clamp from PolIII.</text>
</comment>
<dbReference type="Gene3D" id="3.30.1490.100">
    <property type="entry name" value="DNA polymerase, Y-family, little finger domain"/>
    <property type="match status" value="1"/>
</dbReference>
<accession>A0A938YN54</accession>
<comment type="similarity">
    <text evidence="1 13">Belongs to the DNA polymerase type-Y family.</text>
</comment>
<dbReference type="PANTHER" id="PTHR11076">
    <property type="entry name" value="DNA REPAIR POLYMERASE UMUC / TRANSFERASE FAMILY MEMBER"/>
    <property type="match status" value="1"/>
</dbReference>
<evidence type="ECO:0000256" key="1">
    <source>
        <dbReference type="ARBA" id="ARBA00010945"/>
    </source>
</evidence>
<dbReference type="EMBL" id="JAERWL010000016">
    <property type="protein sequence ID" value="MBM9478344.1"/>
    <property type="molecule type" value="Genomic_DNA"/>
</dbReference>
<feature type="domain" description="UmuC" evidence="15">
    <location>
        <begin position="25"/>
        <end position="205"/>
    </location>
</feature>
<keyword evidence="13" id="KW-0238">DNA-binding</keyword>
<comment type="catalytic activity">
    <reaction evidence="12 13">
        <text>DNA(n) + a 2'-deoxyribonucleoside 5'-triphosphate = DNA(n+1) + diphosphate</text>
        <dbReference type="Rhea" id="RHEA:22508"/>
        <dbReference type="Rhea" id="RHEA-COMP:17339"/>
        <dbReference type="Rhea" id="RHEA-COMP:17340"/>
        <dbReference type="ChEBI" id="CHEBI:33019"/>
        <dbReference type="ChEBI" id="CHEBI:61560"/>
        <dbReference type="ChEBI" id="CHEBI:173112"/>
        <dbReference type="EC" id="2.7.7.7"/>
    </reaction>
</comment>
<dbReference type="GO" id="GO:0042276">
    <property type="term" value="P:error-prone translesion synthesis"/>
    <property type="evidence" value="ECO:0007669"/>
    <property type="project" value="TreeGrafter"/>
</dbReference>
<evidence type="ECO:0000256" key="9">
    <source>
        <dbReference type="ARBA" id="ARBA00022932"/>
    </source>
</evidence>
<evidence type="ECO:0000256" key="10">
    <source>
        <dbReference type="ARBA" id="ARBA00023204"/>
    </source>
</evidence>
<keyword evidence="2 13" id="KW-0515">Mutator protein</keyword>
<dbReference type="Pfam" id="PF11798">
    <property type="entry name" value="IMS_HHH"/>
    <property type="match status" value="1"/>
</dbReference>
<dbReference type="SUPFAM" id="SSF100879">
    <property type="entry name" value="Lesion bypass DNA polymerase (Y-family), little finger domain"/>
    <property type="match status" value="1"/>
</dbReference>
<dbReference type="PROSITE" id="PS50173">
    <property type="entry name" value="UMUC"/>
    <property type="match status" value="1"/>
</dbReference>
<dbReference type="InterPro" id="IPR050116">
    <property type="entry name" value="DNA_polymerase-Y"/>
</dbReference>
<evidence type="ECO:0000256" key="6">
    <source>
        <dbReference type="ARBA" id="ARBA00022723"/>
    </source>
</evidence>
<evidence type="ECO:0000256" key="7">
    <source>
        <dbReference type="ARBA" id="ARBA00022763"/>
    </source>
</evidence>
<dbReference type="HAMAP" id="MF_01113">
    <property type="entry name" value="DNApol_IV"/>
    <property type="match status" value="1"/>
</dbReference>
<dbReference type="InterPro" id="IPR001126">
    <property type="entry name" value="UmuC"/>
</dbReference>
<dbReference type="Proteomes" id="UP000663801">
    <property type="component" value="Unassembled WGS sequence"/>
</dbReference>
<protein>
    <recommendedName>
        <fullName evidence="13">DNA polymerase IV</fullName>
        <shortName evidence="13">Pol IV</shortName>
        <ecNumber evidence="13">2.7.7.7</ecNumber>
    </recommendedName>
</protein>
<evidence type="ECO:0000256" key="4">
    <source>
        <dbReference type="ARBA" id="ARBA00022695"/>
    </source>
</evidence>
<dbReference type="GO" id="GO:0009432">
    <property type="term" value="P:SOS response"/>
    <property type="evidence" value="ECO:0007669"/>
    <property type="project" value="TreeGrafter"/>
</dbReference>